<dbReference type="InterPro" id="IPR011990">
    <property type="entry name" value="TPR-like_helical_dom_sf"/>
</dbReference>
<dbReference type="InterPro" id="IPR050754">
    <property type="entry name" value="FKBP4/5/8-like"/>
</dbReference>
<name>A0A813K2C2_POLGL</name>
<dbReference type="PANTHER" id="PTHR46512">
    <property type="entry name" value="PEPTIDYLPROLYL ISOMERASE"/>
    <property type="match status" value="1"/>
</dbReference>
<organism evidence="6 7">
    <name type="scientific">Polarella glacialis</name>
    <name type="common">Dinoflagellate</name>
    <dbReference type="NCBI Taxonomy" id="89957"/>
    <lineage>
        <taxon>Eukaryota</taxon>
        <taxon>Sar</taxon>
        <taxon>Alveolata</taxon>
        <taxon>Dinophyceae</taxon>
        <taxon>Suessiales</taxon>
        <taxon>Suessiaceae</taxon>
        <taxon>Polarella</taxon>
    </lineage>
</organism>
<keyword evidence="4" id="KW-0413">Isomerase</keyword>
<dbReference type="InterPro" id="IPR019734">
    <property type="entry name" value="TPR_rpt"/>
</dbReference>
<evidence type="ECO:0000256" key="1">
    <source>
        <dbReference type="ARBA" id="ARBA00000971"/>
    </source>
</evidence>
<proteinExistence type="predicted"/>
<gene>
    <name evidence="6" type="ORF">PGLA2088_LOCUS29230</name>
</gene>
<dbReference type="GO" id="GO:0003755">
    <property type="term" value="F:peptidyl-prolyl cis-trans isomerase activity"/>
    <property type="evidence" value="ECO:0007669"/>
    <property type="project" value="UniProtKB-EC"/>
</dbReference>
<feature type="region of interest" description="Disordered" evidence="5">
    <location>
        <begin position="1"/>
        <end position="38"/>
    </location>
</feature>
<dbReference type="SMART" id="SM00028">
    <property type="entry name" value="TPR"/>
    <property type="match status" value="3"/>
</dbReference>
<feature type="compositionally biased region" description="Basic and acidic residues" evidence="5">
    <location>
        <begin position="10"/>
        <end position="38"/>
    </location>
</feature>
<sequence length="379" mass="42475">MSDEATATDAKTEEASTEEKAPEEAQPTPEERVVCAESAKDSGNALLKAGDFDGAVKMYGDGIGHSEPLLEKDPVEVGEEMQRRGATVYVALRLNSAQACIKLSDWVTAIEHANKVLVLDKDNAKALYRRGFSAVQLDSEGRLDEARTDFARLVQLEPSNREARELHQKATLRLKDLRQQEKERLSAAMKGGLYQDHHAKLGRLQAVHEEEVKRRKEAGEDEITFEEWTKKEKTRQEEHEKKQKEAAEKKVEELKREDEQRRWGEANAQRVAAGQAELSLEDWRAELAKDEQARRLQEVVNTDGMALDEEEKRLLQETKSKGYYHGRLGTVLSDAAPKPQQVVVDCSPISGASASSGSGSEWNQGTGFNAALADWWYLF</sequence>
<comment type="catalytic activity">
    <reaction evidence="1">
        <text>[protein]-peptidylproline (omega=180) = [protein]-peptidylproline (omega=0)</text>
        <dbReference type="Rhea" id="RHEA:16237"/>
        <dbReference type="Rhea" id="RHEA-COMP:10747"/>
        <dbReference type="Rhea" id="RHEA-COMP:10748"/>
        <dbReference type="ChEBI" id="CHEBI:83833"/>
        <dbReference type="ChEBI" id="CHEBI:83834"/>
        <dbReference type="EC" id="5.2.1.8"/>
    </reaction>
</comment>
<dbReference type="EMBL" id="CAJNNW010028217">
    <property type="protein sequence ID" value="CAE8695206.1"/>
    <property type="molecule type" value="Genomic_DNA"/>
</dbReference>
<dbReference type="Proteomes" id="UP000626109">
    <property type="component" value="Unassembled WGS sequence"/>
</dbReference>
<accession>A0A813K2C2</accession>
<evidence type="ECO:0000256" key="5">
    <source>
        <dbReference type="SAM" id="MobiDB-lite"/>
    </source>
</evidence>
<reference evidence="6" key="1">
    <citation type="submission" date="2021-02" db="EMBL/GenBank/DDBJ databases">
        <authorList>
            <person name="Dougan E. K."/>
            <person name="Rhodes N."/>
            <person name="Thang M."/>
            <person name="Chan C."/>
        </authorList>
    </citation>
    <scope>NUCLEOTIDE SEQUENCE</scope>
</reference>
<feature type="region of interest" description="Disordered" evidence="5">
    <location>
        <begin position="231"/>
        <end position="256"/>
    </location>
</feature>
<evidence type="ECO:0000313" key="6">
    <source>
        <dbReference type="EMBL" id="CAE8695206.1"/>
    </source>
</evidence>
<comment type="caution">
    <text evidence="6">The sequence shown here is derived from an EMBL/GenBank/DDBJ whole genome shotgun (WGS) entry which is preliminary data.</text>
</comment>
<dbReference type="SUPFAM" id="SSF48452">
    <property type="entry name" value="TPR-like"/>
    <property type="match status" value="1"/>
</dbReference>
<evidence type="ECO:0000256" key="3">
    <source>
        <dbReference type="ARBA" id="ARBA00023110"/>
    </source>
</evidence>
<evidence type="ECO:0000256" key="4">
    <source>
        <dbReference type="ARBA" id="ARBA00023235"/>
    </source>
</evidence>
<evidence type="ECO:0000313" key="7">
    <source>
        <dbReference type="Proteomes" id="UP000626109"/>
    </source>
</evidence>
<evidence type="ECO:0000256" key="2">
    <source>
        <dbReference type="ARBA" id="ARBA00013194"/>
    </source>
</evidence>
<dbReference type="PANTHER" id="PTHR46512:SF9">
    <property type="entry name" value="PEPTIDYLPROLYL ISOMERASE"/>
    <property type="match status" value="1"/>
</dbReference>
<dbReference type="EC" id="5.2.1.8" evidence="2"/>
<dbReference type="Gene3D" id="1.25.40.10">
    <property type="entry name" value="Tetratricopeptide repeat domain"/>
    <property type="match status" value="1"/>
</dbReference>
<dbReference type="AlphaFoldDB" id="A0A813K2C2"/>
<protein>
    <recommendedName>
        <fullName evidence="2">peptidylprolyl isomerase</fullName>
        <ecNumber evidence="2">5.2.1.8</ecNumber>
    </recommendedName>
</protein>
<keyword evidence="3" id="KW-0697">Rotamase</keyword>